<sequence length="161" mass="18035">MTTWETEKHQEAYRDWQKRRREVRGLISLQQSLSAELPEDRSDLTRIPLGTVAMSSAPGNSCLASPNSGLGPASCCISFLPWWKMTKVLFFPTSSHFESHQGHLSCNAPVASFWGSPTNRQGETDSPSVANPDVQKLVETLITKGVERKVWEKEEKDNQCT</sequence>
<comment type="similarity">
    <text evidence="1">Belongs to the SPATA31 family.</text>
</comment>
<dbReference type="PANTHER" id="PTHR21859">
    <property type="entry name" value="ACROSOME-SPECIFIC PROTEIN"/>
    <property type="match status" value="1"/>
</dbReference>
<proteinExistence type="inferred from homology"/>
<evidence type="ECO:0000313" key="2">
    <source>
        <dbReference type="EMBL" id="KAF5912059.1"/>
    </source>
</evidence>
<gene>
    <name evidence="2" type="ORF">HPG69_003333</name>
</gene>
<dbReference type="AlphaFoldDB" id="A0A7J7E8K9"/>
<protein>
    <submittedName>
        <fullName evidence="2">Uncharacterized protein</fullName>
    </submittedName>
</protein>
<reference evidence="2 3" key="1">
    <citation type="journal article" date="2020" name="Mol. Biol. Evol.">
        <title>Interspecific Gene Flow and the Evolution of Specialization in Black and White Rhinoceros.</title>
        <authorList>
            <person name="Moodley Y."/>
            <person name="Westbury M.V."/>
            <person name="Russo I.M."/>
            <person name="Gopalakrishnan S."/>
            <person name="Rakotoarivelo A."/>
            <person name="Olsen R.A."/>
            <person name="Prost S."/>
            <person name="Tunstall T."/>
            <person name="Ryder O.A."/>
            <person name="Dalen L."/>
            <person name="Bruford M.W."/>
        </authorList>
    </citation>
    <scope>NUCLEOTIDE SEQUENCE [LARGE SCALE GENOMIC DNA]</scope>
    <source>
        <strain evidence="2">SBR-YM</strain>
        <tissue evidence="2">Skin</tissue>
    </source>
</reference>
<dbReference type="PANTHER" id="PTHR21859:SF55">
    <property type="entry name" value="SPERMATOGENESIS-ASSOCIATED PROTEIN 31A1-RELATED"/>
    <property type="match status" value="1"/>
</dbReference>
<evidence type="ECO:0000256" key="1">
    <source>
        <dbReference type="ARBA" id="ARBA00035009"/>
    </source>
</evidence>
<accession>A0A7J7E8K9</accession>
<comment type="caution">
    <text evidence="2">The sequence shown here is derived from an EMBL/GenBank/DDBJ whole genome shotgun (WGS) entry which is preliminary data.</text>
</comment>
<evidence type="ECO:0000313" key="3">
    <source>
        <dbReference type="Proteomes" id="UP000551758"/>
    </source>
</evidence>
<keyword evidence="3" id="KW-1185">Reference proteome</keyword>
<dbReference type="Proteomes" id="UP000551758">
    <property type="component" value="Unassembled WGS sequence"/>
</dbReference>
<dbReference type="EMBL" id="JACDTQ010003868">
    <property type="protein sequence ID" value="KAF5912059.1"/>
    <property type="molecule type" value="Genomic_DNA"/>
</dbReference>
<organism evidence="2 3">
    <name type="scientific">Diceros bicornis minor</name>
    <name type="common">South-central black rhinoceros</name>
    <dbReference type="NCBI Taxonomy" id="77932"/>
    <lineage>
        <taxon>Eukaryota</taxon>
        <taxon>Metazoa</taxon>
        <taxon>Chordata</taxon>
        <taxon>Craniata</taxon>
        <taxon>Vertebrata</taxon>
        <taxon>Euteleostomi</taxon>
        <taxon>Mammalia</taxon>
        <taxon>Eutheria</taxon>
        <taxon>Laurasiatheria</taxon>
        <taxon>Perissodactyla</taxon>
        <taxon>Rhinocerotidae</taxon>
        <taxon>Diceros</taxon>
    </lineage>
</organism>
<name>A0A7J7E8K9_DICBM</name>